<protein>
    <submittedName>
        <fullName evidence="3">Putative secreted protein</fullName>
    </submittedName>
</protein>
<evidence type="ECO:0000256" key="2">
    <source>
        <dbReference type="SAM" id="SignalP"/>
    </source>
</evidence>
<dbReference type="EMBL" id="GEGO01002344">
    <property type="protein sequence ID" value="JAR93060.1"/>
    <property type="molecule type" value="Transcribed_RNA"/>
</dbReference>
<organism evidence="3">
    <name type="scientific">Ixodes ricinus</name>
    <name type="common">Common tick</name>
    <name type="synonym">Acarus ricinus</name>
    <dbReference type="NCBI Taxonomy" id="34613"/>
    <lineage>
        <taxon>Eukaryota</taxon>
        <taxon>Metazoa</taxon>
        <taxon>Ecdysozoa</taxon>
        <taxon>Arthropoda</taxon>
        <taxon>Chelicerata</taxon>
        <taxon>Arachnida</taxon>
        <taxon>Acari</taxon>
        <taxon>Parasitiformes</taxon>
        <taxon>Ixodida</taxon>
        <taxon>Ixodoidea</taxon>
        <taxon>Ixodidae</taxon>
        <taxon>Ixodinae</taxon>
        <taxon>Ixodes</taxon>
    </lineage>
</organism>
<sequence>MCKHIIVCRAVCFLIFHASKGRRVSVISRTNPPVAKMTRYLKSAQNIEQACTVPLDLGKNRAPSWARCPQGRLMHPYTIPAGRESWAKLVLESVSVHGVSRAEFSISRPLHSRAAWRVPSPRARGHGRPIRSTADDHCPRPGPVQTPCAPGSCTPGGPWFGRCRPGPPSSHRHKTPAKRA</sequence>
<feature type="signal peptide" evidence="2">
    <location>
        <begin position="1"/>
        <end position="21"/>
    </location>
</feature>
<reference evidence="3" key="1">
    <citation type="journal article" date="2018" name="PLoS Negl. Trop. Dis.">
        <title>Sialome diversity of ticks revealed by RNAseq of single tick salivary glands.</title>
        <authorList>
            <person name="Perner J."/>
            <person name="Kropackova S."/>
            <person name="Kopacek P."/>
            <person name="Ribeiro J.M."/>
        </authorList>
    </citation>
    <scope>NUCLEOTIDE SEQUENCE</scope>
    <source>
        <strain evidence="3">Siblings of single egg batch collected in Ceske Budejovice</strain>
        <tissue evidence="3">Salivary glands</tissue>
    </source>
</reference>
<proteinExistence type="predicted"/>
<evidence type="ECO:0000313" key="3">
    <source>
        <dbReference type="EMBL" id="JAR93060.1"/>
    </source>
</evidence>
<feature type="region of interest" description="Disordered" evidence="1">
    <location>
        <begin position="120"/>
        <end position="143"/>
    </location>
</feature>
<keyword evidence="2" id="KW-0732">Signal</keyword>
<evidence type="ECO:0000256" key="1">
    <source>
        <dbReference type="SAM" id="MobiDB-lite"/>
    </source>
</evidence>
<accession>A0A147BQM5</accession>
<feature type="chain" id="PRO_5007542718" evidence="2">
    <location>
        <begin position="22"/>
        <end position="180"/>
    </location>
</feature>
<dbReference type="AlphaFoldDB" id="A0A147BQM5"/>
<name>A0A147BQM5_IXORI</name>